<evidence type="ECO:0000313" key="9">
    <source>
        <dbReference type="EMBL" id="BCX88155.1"/>
    </source>
</evidence>
<name>A0AAU9C6Y3_9GAMM</name>
<sequence length="591" mass="65142">MCDMPQSMWHITHQPQPPMFRRSCDMFAPMEWLQNLNPVYAVAFLMGLFSSLHCIGMCGSIIGTLTLSLSGRIRERKRRITPFVLSYNLGRIASYATAGLIAGSLHYVLDLPFGNGRGYRILQLAAAVVMTGAGLYIAGWFPRFAYLERIGARLWRRIEPYGRRILPVTNLSQAFLFGMIWGWLPCGLVYAALALAATAGSPTRGALTMIAFGAGTLPAVMGVGIMTGWMARLAQMRRFRHFAGIVMILLALLAAFPELNPWVMRQIQKNGVDLMEKFSNLIGQAPNFESLLRAAKMVAATDVTVLISGETGTGKEELANAIQQSSPRANRPFITINCAALPESLAESELFGHRKGAFTGATTNQRGKLQAADGGTLFLDEVDSMPMPLQAKLLRFLETGECQPVGATETERVDVRIIAATNADLERKIDCGEFRKDLYYRLNVVPLEIPPLRERLEDIPLLARHFLEKAAAAHDLPPARLGKSALRALADYGWPGNVRELRNVCERLAILLPGQTIEATNLPVEVTATRRTLAAVDGIHLPADGLSLEQVEIELIRQALARTRGNRSRSARLLGISRDTLLYRMQKYGIS</sequence>
<dbReference type="GO" id="GO:0005524">
    <property type="term" value="F:ATP binding"/>
    <property type="evidence" value="ECO:0007669"/>
    <property type="project" value="UniProtKB-KW"/>
</dbReference>
<dbReference type="Pfam" id="PF02954">
    <property type="entry name" value="HTH_8"/>
    <property type="match status" value="1"/>
</dbReference>
<evidence type="ECO:0000256" key="2">
    <source>
        <dbReference type="ARBA" id="ARBA00022840"/>
    </source>
</evidence>
<dbReference type="Pfam" id="PF13386">
    <property type="entry name" value="DsbD_2"/>
    <property type="match status" value="1"/>
</dbReference>
<evidence type="ECO:0000256" key="6">
    <source>
        <dbReference type="ARBA" id="ARBA00023163"/>
    </source>
</evidence>
<reference evidence="10" key="1">
    <citation type="journal article" date="2024" name="Int. J. Syst. Evol. Microbiol.">
        <title>Methylomarinovum tepidoasis sp. nov., a moderately thermophilic methanotroph of the family Methylothermaceae isolated from a deep-sea hydrothermal field.</title>
        <authorList>
            <person name="Hirayama H."/>
            <person name="Takaki Y."/>
            <person name="Abe M."/>
            <person name="Miyazaki M."/>
            <person name="Uematsu K."/>
            <person name="Matsui Y."/>
            <person name="Takai K."/>
        </authorList>
    </citation>
    <scope>NUCLEOTIDE SEQUENCE [LARGE SCALE GENOMIC DNA]</scope>
    <source>
        <strain evidence="10">IN45</strain>
    </source>
</reference>
<dbReference type="PROSITE" id="PS00688">
    <property type="entry name" value="SIGMA54_INTERACT_3"/>
    <property type="match status" value="1"/>
</dbReference>
<dbReference type="PANTHER" id="PTHR32071">
    <property type="entry name" value="TRANSCRIPTIONAL REGULATORY PROTEIN"/>
    <property type="match status" value="1"/>
</dbReference>
<dbReference type="InterPro" id="IPR002078">
    <property type="entry name" value="Sigma_54_int"/>
</dbReference>
<dbReference type="KEGG" id="meiy:MIN45_P0523"/>
<dbReference type="Gene3D" id="1.10.8.60">
    <property type="match status" value="1"/>
</dbReference>
<keyword evidence="6" id="KW-0804">Transcription</keyword>
<keyword evidence="1" id="KW-0547">Nucleotide-binding</keyword>
<dbReference type="GO" id="GO:0043565">
    <property type="term" value="F:sequence-specific DNA binding"/>
    <property type="evidence" value="ECO:0007669"/>
    <property type="project" value="InterPro"/>
</dbReference>
<gene>
    <name evidence="9" type="ORF">MIN45_P0523</name>
</gene>
<dbReference type="Pfam" id="PF00158">
    <property type="entry name" value="Sigma54_activat"/>
    <property type="match status" value="1"/>
</dbReference>
<dbReference type="FunFam" id="1.10.8.60:FF:000014">
    <property type="entry name" value="DNA-binding transcriptional regulator NtrC"/>
    <property type="match status" value="1"/>
</dbReference>
<dbReference type="GO" id="GO:0006355">
    <property type="term" value="P:regulation of DNA-templated transcription"/>
    <property type="evidence" value="ECO:0007669"/>
    <property type="project" value="InterPro"/>
</dbReference>
<dbReference type="Proteomes" id="UP001321450">
    <property type="component" value="Chromosome"/>
</dbReference>
<dbReference type="Gene3D" id="3.40.50.300">
    <property type="entry name" value="P-loop containing nucleotide triphosphate hydrolases"/>
    <property type="match status" value="1"/>
</dbReference>
<keyword evidence="2" id="KW-0067">ATP-binding</keyword>
<dbReference type="PROSITE" id="PS00676">
    <property type="entry name" value="SIGMA54_INTERACT_2"/>
    <property type="match status" value="1"/>
</dbReference>
<keyword evidence="10" id="KW-1185">Reference proteome</keyword>
<feature type="transmembrane region" description="Helical" evidence="7">
    <location>
        <begin position="88"/>
        <end position="109"/>
    </location>
</feature>
<dbReference type="Pfam" id="PF25601">
    <property type="entry name" value="AAA_lid_14"/>
    <property type="match status" value="1"/>
</dbReference>
<keyword evidence="7" id="KW-0812">Transmembrane</keyword>
<evidence type="ECO:0000256" key="3">
    <source>
        <dbReference type="ARBA" id="ARBA00023015"/>
    </source>
</evidence>
<evidence type="ECO:0000256" key="5">
    <source>
        <dbReference type="ARBA" id="ARBA00023159"/>
    </source>
</evidence>
<dbReference type="FunFam" id="3.40.50.300:FF:000006">
    <property type="entry name" value="DNA-binding transcriptional regulator NtrC"/>
    <property type="match status" value="1"/>
</dbReference>
<dbReference type="CDD" id="cd00009">
    <property type="entry name" value="AAA"/>
    <property type="match status" value="1"/>
</dbReference>
<evidence type="ECO:0000313" key="10">
    <source>
        <dbReference type="Proteomes" id="UP001321450"/>
    </source>
</evidence>
<accession>A0AAU9C6Y3</accession>
<feature type="transmembrane region" description="Helical" evidence="7">
    <location>
        <begin position="174"/>
        <end position="197"/>
    </location>
</feature>
<dbReference type="SUPFAM" id="SSF46689">
    <property type="entry name" value="Homeodomain-like"/>
    <property type="match status" value="1"/>
</dbReference>
<dbReference type="InterPro" id="IPR058031">
    <property type="entry name" value="AAA_lid_NorR"/>
</dbReference>
<dbReference type="InterPro" id="IPR003593">
    <property type="entry name" value="AAA+_ATPase"/>
</dbReference>
<dbReference type="InterPro" id="IPR039447">
    <property type="entry name" value="UreH-like_TM_dom"/>
</dbReference>
<protein>
    <recommendedName>
        <fullName evidence="8">Sigma-54 factor interaction domain-containing protein</fullName>
    </recommendedName>
</protein>
<dbReference type="SUPFAM" id="SSF52540">
    <property type="entry name" value="P-loop containing nucleoside triphosphate hydrolases"/>
    <property type="match status" value="1"/>
</dbReference>
<feature type="transmembrane region" description="Helical" evidence="7">
    <location>
        <begin position="242"/>
        <end position="263"/>
    </location>
</feature>
<dbReference type="InterPro" id="IPR025944">
    <property type="entry name" value="Sigma_54_int_dom_CS"/>
</dbReference>
<keyword evidence="4" id="KW-0238">DNA-binding</keyword>
<evidence type="ECO:0000256" key="7">
    <source>
        <dbReference type="SAM" id="Phobius"/>
    </source>
</evidence>
<dbReference type="PANTHER" id="PTHR32071:SF117">
    <property type="entry name" value="PTS-DEPENDENT DIHYDROXYACETONE KINASE OPERON REGULATORY PROTEIN-RELATED"/>
    <property type="match status" value="1"/>
</dbReference>
<dbReference type="InterPro" id="IPR025662">
    <property type="entry name" value="Sigma_54_int_dom_ATP-bd_1"/>
</dbReference>
<dbReference type="EMBL" id="AP024718">
    <property type="protein sequence ID" value="BCX88155.1"/>
    <property type="molecule type" value="Genomic_DNA"/>
</dbReference>
<dbReference type="InterPro" id="IPR025943">
    <property type="entry name" value="Sigma_54_int_dom_ATP-bd_2"/>
</dbReference>
<dbReference type="InterPro" id="IPR002197">
    <property type="entry name" value="HTH_Fis"/>
</dbReference>
<feature type="domain" description="Sigma-54 factor interaction" evidence="8">
    <location>
        <begin position="281"/>
        <end position="510"/>
    </location>
</feature>
<feature type="transmembrane region" description="Helical" evidence="7">
    <location>
        <begin position="121"/>
        <end position="141"/>
    </location>
</feature>
<evidence type="ECO:0000256" key="4">
    <source>
        <dbReference type="ARBA" id="ARBA00023125"/>
    </source>
</evidence>
<proteinExistence type="predicted"/>
<dbReference type="PROSITE" id="PS50045">
    <property type="entry name" value="SIGMA54_INTERACT_4"/>
    <property type="match status" value="1"/>
</dbReference>
<keyword evidence="5" id="KW-0010">Activator</keyword>
<organism evidence="9 10">
    <name type="scientific">Methylomarinovum tepidoasis</name>
    <dbReference type="NCBI Taxonomy" id="2840183"/>
    <lineage>
        <taxon>Bacteria</taxon>
        <taxon>Pseudomonadati</taxon>
        <taxon>Pseudomonadota</taxon>
        <taxon>Gammaproteobacteria</taxon>
        <taxon>Methylococcales</taxon>
        <taxon>Methylothermaceae</taxon>
        <taxon>Methylomarinovum</taxon>
    </lineage>
</organism>
<keyword evidence="3" id="KW-0805">Transcription regulation</keyword>
<dbReference type="AlphaFoldDB" id="A0AAU9C6Y3"/>
<dbReference type="PRINTS" id="PR01590">
    <property type="entry name" value="HTHFIS"/>
</dbReference>
<evidence type="ECO:0000256" key="1">
    <source>
        <dbReference type="ARBA" id="ARBA00022741"/>
    </source>
</evidence>
<dbReference type="Gene3D" id="1.10.10.60">
    <property type="entry name" value="Homeodomain-like"/>
    <property type="match status" value="1"/>
</dbReference>
<evidence type="ECO:0000259" key="8">
    <source>
        <dbReference type="PROSITE" id="PS50045"/>
    </source>
</evidence>
<dbReference type="SMART" id="SM00382">
    <property type="entry name" value="AAA"/>
    <property type="match status" value="1"/>
</dbReference>
<feature type="transmembrane region" description="Helical" evidence="7">
    <location>
        <begin position="209"/>
        <end position="230"/>
    </location>
</feature>
<dbReference type="InterPro" id="IPR027417">
    <property type="entry name" value="P-loop_NTPase"/>
</dbReference>
<keyword evidence="7" id="KW-0472">Membrane</keyword>
<feature type="transmembrane region" description="Helical" evidence="7">
    <location>
        <begin position="39"/>
        <end position="67"/>
    </location>
</feature>
<dbReference type="InterPro" id="IPR009057">
    <property type="entry name" value="Homeodomain-like_sf"/>
</dbReference>
<dbReference type="PROSITE" id="PS00675">
    <property type="entry name" value="SIGMA54_INTERACT_1"/>
    <property type="match status" value="1"/>
</dbReference>
<keyword evidence="7" id="KW-1133">Transmembrane helix</keyword>